<dbReference type="AlphaFoldDB" id="A0A0E9Q2W7"/>
<protein>
    <submittedName>
        <fullName evidence="1">Uncharacterized protein</fullName>
    </submittedName>
</protein>
<evidence type="ECO:0000313" key="1">
    <source>
        <dbReference type="EMBL" id="JAH10847.1"/>
    </source>
</evidence>
<dbReference type="EMBL" id="GBXM01097730">
    <property type="protein sequence ID" value="JAH10847.1"/>
    <property type="molecule type" value="Transcribed_RNA"/>
</dbReference>
<name>A0A0E9Q2W7_ANGAN</name>
<proteinExistence type="predicted"/>
<reference evidence="1" key="2">
    <citation type="journal article" date="2015" name="Fish Shellfish Immunol.">
        <title>Early steps in the European eel (Anguilla anguilla)-Vibrio vulnificus interaction in the gills: Role of the RtxA13 toxin.</title>
        <authorList>
            <person name="Callol A."/>
            <person name="Pajuelo D."/>
            <person name="Ebbesson L."/>
            <person name="Teles M."/>
            <person name="MacKenzie S."/>
            <person name="Amaro C."/>
        </authorList>
    </citation>
    <scope>NUCLEOTIDE SEQUENCE</scope>
</reference>
<organism evidence="1">
    <name type="scientific">Anguilla anguilla</name>
    <name type="common">European freshwater eel</name>
    <name type="synonym">Muraena anguilla</name>
    <dbReference type="NCBI Taxonomy" id="7936"/>
    <lineage>
        <taxon>Eukaryota</taxon>
        <taxon>Metazoa</taxon>
        <taxon>Chordata</taxon>
        <taxon>Craniata</taxon>
        <taxon>Vertebrata</taxon>
        <taxon>Euteleostomi</taxon>
        <taxon>Actinopterygii</taxon>
        <taxon>Neopterygii</taxon>
        <taxon>Teleostei</taxon>
        <taxon>Anguilliformes</taxon>
        <taxon>Anguillidae</taxon>
        <taxon>Anguilla</taxon>
    </lineage>
</organism>
<sequence length="29" mass="3524">MTMQYECYALTLVLVFHFHRDKCTLFISL</sequence>
<reference evidence="1" key="1">
    <citation type="submission" date="2014-11" db="EMBL/GenBank/DDBJ databases">
        <authorList>
            <person name="Amaro Gonzalez C."/>
        </authorList>
    </citation>
    <scope>NUCLEOTIDE SEQUENCE</scope>
</reference>
<accession>A0A0E9Q2W7</accession>